<dbReference type="Proteomes" id="UP000647241">
    <property type="component" value="Unassembled WGS sequence"/>
</dbReference>
<reference evidence="1" key="2">
    <citation type="submission" date="2020-09" db="EMBL/GenBank/DDBJ databases">
        <authorList>
            <person name="Sun Q."/>
            <person name="Zhou Y."/>
        </authorList>
    </citation>
    <scope>NUCLEOTIDE SEQUENCE</scope>
    <source>
        <strain evidence="1">CGMCC 1.12997</strain>
    </source>
</reference>
<sequence>MIAVFELAMAGREGTFERARAVRPVTGNEAKVAAAPTCLRKRRRLAKDKETVFILTPCQSLHSEGRFQLI</sequence>
<protein>
    <submittedName>
        <fullName evidence="1">Uncharacterized protein</fullName>
    </submittedName>
</protein>
<gene>
    <name evidence="1" type="ORF">GCM10011585_29380</name>
</gene>
<name>A0A917HMA4_9BACT</name>
<dbReference type="EMBL" id="BMGT01000003">
    <property type="protein sequence ID" value="GGG83739.1"/>
    <property type="molecule type" value="Genomic_DNA"/>
</dbReference>
<evidence type="ECO:0000313" key="1">
    <source>
        <dbReference type="EMBL" id="GGG83739.1"/>
    </source>
</evidence>
<accession>A0A917HMA4</accession>
<reference evidence="1" key="1">
    <citation type="journal article" date="2014" name="Int. J. Syst. Evol. Microbiol.">
        <title>Complete genome sequence of Corynebacterium casei LMG S-19264T (=DSM 44701T), isolated from a smear-ripened cheese.</title>
        <authorList>
            <consortium name="US DOE Joint Genome Institute (JGI-PGF)"/>
            <person name="Walter F."/>
            <person name="Albersmeier A."/>
            <person name="Kalinowski J."/>
            <person name="Ruckert C."/>
        </authorList>
    </citation>
    <scope>NUCLEOTIDE SEQUENCE</scope>
    <source>
        <strain evidence="1">CGMCC 1.12997</strain>
    </source>
</reference>
<dbReference type="AlphaFoldDB" id="A0A917HMA4"/>
<organism evidence="1 2">
    <name type="scientific">Edaphobacter dinghuensis</name>
    <dbReference type="NCBI Taxonomy" id="1560005"/>
    <lineage>
        <taxon>Bacteria</taxon>
        <taxon>Pseudomonadati</taxon>
        <taxon>Acidobacteriota</taxon>
        <taxon>Terriglobia</taxon>
        <taxon>Terriglobales</taxon>
        <taxon>Acidobacteriaceae</taxon>
        <taxon>Edaphobacter</taxon>
    </lineage>
</organism>
<evidence type="ECO:0000313" key="2">
    <source>
        <dbReference type="Proteomes" id="UP000647241"/>
    </source>
</evidence>
<keyword evidence="2" id="KW-1185">Reference proteome</keyword>
<proteinExistence type="predicted"/>
<comment type="caution">
    <text evidence="1">The sequence shown here is derived from an EMBL/GenBank/DDBJ whole genome shotgun (WGS) entry which is preliminary data.</text>
</comment>